<evidence type="ECO:0000313" key="3">
    <source>
        <dbReference type="Proteomes" id="UP000054558"/>
    </source>
</evidence>
<feature type="region of interest" description="Disordered" evidence="1">
    <location>
        <begin position="1"/>
        <end position="43"/>
    </location>
</feature>
<sequence>TESRETPVRSRKRTLREVEETPDEGQKSNAFGKRKRSKRGIKRSTEEGSINLSCAWSKLSYAASRAKKLSEVRGSMRLACRELACVDGLWLYYFTQMITTEMKQAGKEDNGVTVLSKYAMMYNLSAKTLDDALKMVGNGGLSRAVIRGLARRLAPERYSPELSSGEEFEDDYSDDSGSDAESTATTETPENDSDDDPDYVEGMETEGGEEEVISDAEDEEEDSDAASETDGDEDT</sequence>
<evidence type="ECO:0000313" key="2">
    <source>
        <dbReference type="EMBL" id="GAQ93618.1"/>
    </source>
</evidence>
<keyword evidence="3" id="KW-1185">Reference proteome</keyword>
<evidence type="ECO:0000256" key="1">
    <source>
        <dbReference type="SAM" id="MobiDB-lite"/>
    </source>
</evidence>
<feature type="region of interest" description="Disordered" evidence="1">
    <location>
        <begin position="157"/>
        <end position="235"/>
    </location>
</feature>
<feature type="compositionally biased region" description="Polar residues" evidence="1">
    <location>
        <begin position="179"/>
        <end position="188"/>
    </location>
</feature>
<feature type="compositionally biased region" description="Basic residues" evidence="1">
    <location>
        <begin position="32"/>
        <end position="42"/>
    </location>
</feature>
<feature type="non-terminal residue" evidence="2">
    <location>
        <position position="1"/>
    </location>
</feature>
<name>A0A1Y1IZ58_KLENI</name>
<dbReference type="OMA" id="INLSCAW"/>
<dbReference type="AlphaFoldDB" id="A0A1Y1IZ58"/>
<gene>
    <name evidence="2" type="ORF">KFL_017150020</name>
</gene>
<reference evidence="2 3" key="1">
    <citation type="journal article" date="2014" name="Nat. Commun.">
        <title>Klebsormidium flaccidum genome reveals primary factors for plant terrestrial adaptation.</title>
        <authorList>
            <person name="Hori K."/>
            <person name="Maruyama F."/>
            <person name="Fujisawa T."/>
            <person name="Togashi T."/>
            <person name="Yamamoto N."/>
            <person name="Seo M."/>
            <person name="Sato S."/>
            <person name="Yamada T."/>
            <person name="Mori H."/>
            <person name="Tajima N."/>
            <person name="Moriyama T."/>
            <person name="Ikeuchi M."/>
            <person name="Watanabe M."/>
            <person name="Wada H."/>
            <person name="Kobayashi K."/>
            <person name="Saito M."/>
            <person name="Masuda T."/>
            <person name="Sasaki-Sekimoto Y."/>
            <person name="Mashiguchi K."/>
            <person name="Awai K."/>
            <person name="Shimojima M."/>
            <person name="Masuda S."/>
            <person name="Iwai M."/>
            <person name="Nobusawa T."/>
            <person name="Narise T."/>
            <person name="Kondo S."/>
            <person name="Saito H."/>
            <person name="Sato R."/>
            <person name="Murakawa M."/>
            <person name="Ihara Y."/>
            <person name="Oshima-Yamada Y."/>
            <person name="Ohtaka K."/>
            <person name="Satoh M."/>
            <person name="Sonobe K."/>
            <person name="Ishii M."/>
            <person name="Ohtani R."/>
            <person name="Kanamori-Sato M."/>
            <person name="Honoki R."/>
            <person name="Miyazaki D."/>
            <person name="Mochizuki H."/>
            <person name="Umetsu J."/>
            <person name="Higashi K."/>
            <person name="Shibata D."/>
            <person name="Kamiya Y."/>
            <person name="Sato N."/>
            <person name="Nakamura Y."/>
            <person name="Tabata S."/>
            <person name="Ida S."/>
            <person name="Kurokawa K."/>
            <person name="Ohta H."/>
        </authorList>
    </citation>
    <scope>NUCLEOTIDE SEQUENCE [LARGE SCALE GENOMIC DNA]</scope>
    <source>
        <strain evidence="2 3">NIES-2285</strain>
    </source>
</reference>
<protein>
    <submittedName>
        <fullName evidence="2">Uncharacterized protein</fullName>
    </submittedName>
</protein>
<accession>A0A1Y1IZ58</accession>
<dbReference type="Proteomes" id="UP000054558">
    <property type="component" value="Unassembled WGS sequence"/>
</dbReference>
<organism evidence="2 3">
    <name type="scientific">Klebsormidium nitens</name>
    <name type="common">Green alga</name>
    <name type="synonym">Ulothrix nitens</name>
    <dbReference type="NCBI Taxonomy" id="105231"/>
    <lineage>
        <taxon>Eukaryota</taxon>
        <taxon>Viridiplantae</taxon>
        <taxon>Streptophyta</taxon>
        <taxon>Klebsormidiophyceae</taxon>
        <taxon>Klebsormidiales</taxon>
        <taxon>Klebsormidiaceae</taxon>
        <taxon>Klebsormidium</taxon>
    </lineage>
</organism>
<dbReference type="EMBL" id="DF238664">
    <property type="protein sequence ID" value="GAQ93618.1"/>
    <property type="molecule type" value="Genomic_DNA"/>
</dbReference>
<feature type="compositionally biased region" description="Acidic residues" evidence="1">
    <location>
        <begin position="189"/>
        <end position="235"/>
    </location>
</feature>
<feature type="compositionally biased region" description="Acidic residues" evidence="1">
    <location>
        <begin position="164"/>
        <end position="178"/>
    </location>
</feature>
<proteinExistence type="predicted"/>